<dbReference type="Proteomes" id="UP000269396">
    <property type="component" value="Unassembled WGS sequence"/>
</dbReference>
<name>A0A183NZR3_9TREM</name>
<sequence>MVLGGSRQEPVDSGFILLGTRKQGVPAILRELVLPDGSDPVSPSFIVRDVTTELSGSRPTSCRSEM</sequence>
<organism evidence="1 2">
    <name type="scientific">Schistosoma mattheei</name>
    <dbReference type="NCBI Taxonomy" id="31246"/>
    <lineage>
        <taxon>Eukaryota</taxon>
        <taxon>Metazoa</taxon>
        <taxon>Spiralia</taxon>
        <taxon>Lophotrochozoa</taxon>
        <taxon>Platyhelminthes</taxon>
        <taxon>Trematoda</taxon>
        <taxon>Digenea</taxon>
        <taxon>Strigeidida</taxon>
        <taxon>Schistosomatoidea</taxon>
        <taxon>Schistosomatidae</taxon>
        <taxon>Schistosoma</taxon>
    </lineage>
</organism>
<accession>A0A183NZR3</accession>
<evidence type="ECO:0000313" key="1">
    <source>
        <dbReference type="EMBL" id="VDP40431.1"/>
    </source>
</evidence>
<proteinExistence type="predicted"/>
<dbReference type="EMBL" id="UZAL01028336">
    <property type="protein sequence ID" value="VDP40431.1"/>
    <property type="molecule type" value="Genomic_DNA"/>
</dbReference>
<reference evidence="1 2" key="1">
    <citation type="submission" date="2018-11" db="EMBL/GenBank/DDBJ databases">
        <authorList>
            <consortium name="Pathogen Informatics"/>
        </authorList>
    </citation>
    <scope>NUCLEOTIDE SEQUENCE [LARGE SCALE GENOMIC DNA]</scope>
    <source>
        <strain>Denwood</strain>
        <strain evidence="2">Zambia</strain>
    </source>
</reference>
<dbReference type="AlphaFoldDB" id="A0A183NZR3"/>
<gene>
    <name evidence="1" type="ORF">SMTD_LOCUS7599</name>
</gene>
<evidence type="ECO:0000313" key="2">
    <source>
        <dbReference type="Proteomes" id="UP000269396"/>
    </source>
</evidence>
<keyword evidence="2" id="KW-1185">Reference proteome</keyword>
<protein>
    <submittedName>
        <fullName evidence="1">Uncharacterized protein</fullName>
    </submittedName>
</protein>